<dbReference type="EMBL" id="DQ333351">
    <property type="protein sequence ID" value="ABC61243.1"/>
    <property type="molecule type" value="Genomic_DNA"/>
</dbReference>
<keyword evidence="2" id="KW-1185">Reference proteome</keyword>
<proteinExistence type="predicted"/>
<reference evidence="1 2" key="1">
    <citation type="journal article" date="2006" name="J. Gen. Virol.">
        <title>Sequence analysis of the Choristoneura occidentalis granulovirus genome.</title>
        <authorList>
            <person name="Escasa S.R."/>
            <person name="Lauzon H.A.M."/>
            <person name="Mathur A.C."/>
            <person name="Krell P.J."/>
            <person name="Arif B.M."/>
        </authorList>
    </citation>
    <scope>NUCLEOTIDE SEQUENCE [LARGE SCALE GENOMIC DNA]</scope>
</reference>
<accession>Q1A4I7</accession>
<protein>
    <submittedName>
        <fullName evidence="1">Uncharacterized protein</fullName>
    </submittedName>
</protein>
<sequence length="133" mass="15691">MVFITTKTECKIASETIIQDQFKNLECAICVQEINNNEKGFVYITFGQIADLERLMCKRCDKLYEKHDPYKREILYRFEYPFINNEHAKAFVEKSKTFNINEGKEEKIQTFSQALKNSINGYQDVELDLKLTI</sequence>
<name>Q1A4I7_9BBAC</name>
<organism evidence="1 2">
    <name type="scientific">Choristoneura occidentalis granulovirus</name>
    <dbReference type="NCBI Taxonomy" id="364745"/>
    <lineage>
        <taxon>Viruses</taxon>
        <taxon>Viruses incertae sedis</taxon>
        <taxon>Naldaviricetes</taxon>
        <taxon>Lefavirales</taxon>
        <taxon>Baculoviridae</taxon>
        <taxon>Betabaculovirus</taxon>
        <taxon>Betabaculovirus chofumiferanae</taxon>
    </lineage>
</organism>
<evidence type="ECO:0000313" key="2">
    <source>
        <dbReference type="Proteomes" id="UP000202317"/>
    </source>
</evidence>
<dbReference type="InterPro" id="IPR008573">
    <property type="entry name" value="Baculovirus_U-box/Ring-like"/>
</dbReference>
<dbReference type="OrthoDB" id="16663at10239"/>
<dbReference type="KEGG" id="vg:4155932"/>
<dbReference type="RefSeq" id="YP_654530.1">
    <property type="nucleotide sequence ID" value="NC_008168.1"/>
</dbReference>
<dbReference type="Pfam" id="PF05883">
    <property type="entry name" value="Baculo_RING"/>
    <property type="match status" value="1"/>
</dbReference>
<evidence type="ECO:0000313" key="1">
    <source>
        <dbReference type="EMBL" id="ABC61243.1"/>
    </source>
</evidence>
<dbReference type="Proteomes" id="UP000202317">
    <property type="component" value="Segment"/>
</dbReference>
<dbReference type="GeneID" id="4155932"/>